<dbReference type="SMART" id="SM00345">
    <property type="entry name" value="HTH_GNTR"/>
    <property type="match status" value="1"/>
</dbReference>
<accession>A0A399JB61</accession>
<comment type="caution">
    <text evidence="5">The sequence shown here is derived from an EMBL/GenBank/DDBJ whole genome shotgun (WGS) entry which is preliminary data.</text>
</comment>
<evidence type="ECO:0000313" key="5">
    <source>
        <dbReference type="EMBL" id="RII42300.1"/>
    </source>
</evidence>
<keyword evidence="2" id="KW-0238">DNA-binding</keyword>
<proteinExistence type="predicted"/>
<dbReference type="InterPro" id="IPR036388">
    <property type="entry name" value="WH-like_DNA-bd_sf"/>
</dbReference>
<keyword evidence="1" id="KW-0805">Transcription regulation</keyword>
<dbReference type="RefSeq" id="WP_119424592.1">
    <property type="nucleotide sequence ID" value="NZ_QQXK01000013.1"/>
</dbReference>
<evidence type="ECO:0000256" key="3">
    <source>
        <dbReference type="ARBA" id="ARBA00023163"/>
    </source>
</evidence>
<evidence type="ECO:0000256" key="1">
    <source>
        <dbReference type="ARBA" id="ARBA00023015"/>
    </source>
</evidence>
<dbReference type="InterPro" id="IPR011711">
    <property type="entry name" value="GntR_C"/>
</dbReference>
<keyword evidence="6" id="KW-1185">Reference proteome</keyword>
<organism evidence="5 6">
    <name type="scientific">Galactobacter valiniphilus</name>
    <dbReference type="NCBI Taxonomy" id="2676122"/>
    <lineage>
        <taxon>Bacteria</taxon>
        <taxon>Bacillati</taxon>
        <taxon>Actinomycetota</taxon>
        <taxon>Actinomycetes</taxon>
        <taxon>Micrococcales</taxon>
        <taxon>Micrococcaceae</taxon>
        <taxon>Galactobacter</taxon>
    </lineage>
</organism>
<name>A0A399JB61_9MICC</name>
<dbReference type="AlphaFoldDB" id="A0A399JB61"/>
<dbReference type="Gene3D" id="1.10.10.10">
    <property type="entry name" value="Winged helix-like DNA-binding domain superfamily/Winged helix DNA-binding domain"/>
    <property type="match status" value="1"/>
</dbReference>
<reference evidence="5 6" key="1">
    <citation type="submission" date="2018-07" db="EMBL/GenBank/DDBJ databases">
        <title>Arthrobacter sp. nov., isolated from raw cow's milk with high bacterial count.</title>
        <authorList>
            <person name="Hahne J."/>
            <person name="Isele D."/>
            <person name="Lipski A."/>
        </authorList>
    </citation>
    <scope>NUCLEOTIDE SEQUENCE [LARGE SCALE GENOMIC DNA]</scope>
    <source>
        <strain evidence="5 6">JZ R-35</strain>
    </source>
</reference>
<dbReference type="InterPro" id="IPR008920">
    <property type="entry name" value="TF_FadR/GntR_C"/>
</dbReference>
<dbReference type="InterPro" id="IPR000524">
    <property type="entry name" value="Tscrpt_reg_HTH_GntR"/>
</dbReference>
<feature type="domain" description="HTH gntR-type" evidence="4">
    <location>
        <begin position="9"/>
        <end position="76"/>
    </location>
</feature>
<dbReference type="EMBL" id="QQXK01000013">
    <property type="protein sequence ID" value="RII42300.1"/>
    <property type="molecule type" value="Genomic_DNA"/>
</dbReference>
<dbReference type="GO" id="GO:0003677">
    <property type="term" value="F:DNA binding"/>
    <property type="evidence" value="ECO:0007669"/>
    <property type="project" value="UniProtKB-KW"/>
</dbReference>
<dbReference type="GO" id="GO:0003700">
    <property type="term" value="F:DNA-binding transcription factor activity"/>
    <property type="evidence" value="ECO:0007669"/>
    <property type="project" value="InterPro"/>
</dbReference>
<sequence length="262" mass="28054">MASESAPAAVLQEGVVDALGREIVDGEVLPGHRYTLEGLQDRFEISRTVARDAMRSLESLGLVESRRRVGLSVQASRRWNVHHPRVIRWRLEGQHRSTQYRELAELRIAVEPLAAACAAVRADAAARIRLRELAQELHEHGRAGDADAFLRADIEFHALILNSSGNAMFGSLDEIVGEVLAGRMSGGVLPFAATERSLEAHTGLAAAVAGGDAEEAERLAREVVGEVRDALATGLDPVGETPGMGEGEHILAARRTAGALGK</sequence>
<dbReference type="PANTHER" id="PTHR43537">
    <property type="entry name" value="TRANSCRIPTIONAL REGULATOR, GNTR FAMILY"/>
    <property type="match status" value="1"/>
</dbReference>
<evidence type="ECO:0000256" key="2">
    <source>
        <dbReference type="ARBA" id="ARBA00023125"/>
    </source>
</evidence>
<keyword evidence="3" id="KW-0804">Transcription</keyword>
<dbReference type="Gene3D" id="1.20.120.530">
    <property type="entry name" value="GntR ligand-binding domain-like"/>
    <property type="match status" value="1"/>
</dbReference>
<dbReference type="Pfam" id="PF00392">
    <property type="entry name" value="GntR"/>
    <property type="match status" value="1"/>
</dbReference>
<dbReference type="PROSITE" id="PS50949">
    <property type="entry name" value="HTH_GNTR"/>
    <property type="match status" value="1"/>
</dbReference>
<dbReference type="PANTHER" id="PTHR43537:SF44">
    <property type="entry name" value="GNTR FAMILY REGULATORY PROTEIN"/>
    <property type="match status" value="1"/>
</dbReference>
<gene>
    <name evidence="5" type="ORF">DWB68_07850</name>
</gene>
<dbReference type="SUPFAM" id="SSF46785">
    <property type="entry name" value="Winged helix' DNA-binding domain"/>
    <property type="match status" value="1"/>
</dbReference>
<dbReference type="InterPro" id="IPR036390">
    <property type="entry name" value="WH_DNA-bd_sf"/>
</dbReference>
<dbReference type="SMART" id="SM00895">
    <property type="entry name" value="FCD"/>
    <property type="match status" value="1"/>
</dbReference>
<dbReference type="Pfam" id="PF07729">
    <property type="entry name" value="FCD"/>
    <property type="match status" value="1"/>
</dbReference>
<protein>
    <submittedName>
        <fullName evidence="5">FadR family transcriptional regulator</fullName>
    </submittedName>
</protein>
<dbReference type="Proteomes" id="UP000265419">
    <property type="component" value="Unassembled WGS sequence"/>
</dbReference>
<evidence type="ECO:0000259" key="4">
    <source>
        <dbReference type="PROSITE" id="PS50949"/>
    </source>
</evidence>
<evidence type="ECO:0000313" key="6">
    <source>
        <dbReference type="Proteomes" id="UP000265419"/>
    </source>
</evidence>
<dbReference type="SUPFAM" id="SSF48008">
    <property type="entry name" value="GntR ligand-binding domain-like"/>
    <property type="match status" value="1"/>
</dbReference>